<dbReference type="Gene3D" id="1.10.530.10">
    <property type="match status" value="1"/>
</dbReference>
<evidence type="ECO:0000313" key="3">
    <source>
        <dbReference type="EMBL" id="CCD39104.1"/>
    </source>
</evidence>
<evidence type="ECO:0000313" key="4">
    <source>
        <dbReference type="Proteomes" id="UP000003511"/>
    </source>
</evidence>
<dbReference type="BioCyc" id="CBUR1055526:G10QW-890-MONOMER"/>
<evidence type="ECO:0000259" key="2">
    <source>
        <dbReference type="Pfam" id="PF01464"/>
    </source>
</evidence>
<protein>
    <submittedName>
        <fullName evidence="3">Soluble lytic murein transglycosylase andrelated regulatory proteins (Some contain LysM/invasindomains)</fullName>
    </submittedName>
</protein>
<dbReference type="AlphaFoldDB" id="G4MD75"/>
<keyword evidence="1" id="KW-0472">Membrane</keyword>
<dbReference type="InterPro" id="IPR008258">
    <property type="entry name" value="Transglycosylase_SLT_dom_1"/>
</dbReference>
<dbReference type="STRING" id="1055526.BKIR_c41_0727"/>
<keyword evidence="1" id="KW-0812">Transmembrane</keyword>
<reference evidence="3 4" key="2">
    <citation type="submission" date="2011-10" db="EMBL/GenBank/DDBJ databases">
        <title>Draft genome sequence of Candidatus Burkholderia kirkii.</title>
        <authorList>
            <person name="Carlier A.L."/>
            <person name="Eberl L."/>
        </authorList>
    </citation>
    <scope>NUCLEOTIDE SEQUENCE [LARGE SCALE GENOMIC DNA]</scope>
    <source>
        <strain evidence="3 4">UZHbot1</strain>
    </source>
</reference>
<comment type="caution">
    <text evidence="3">The sequence shown here is derived from an EMBL/GenBank/DDBJ whole genome shotgun (WGS) entry which is preliminary data.</text>
</comment>
<dbReference type="CDD" id="cd00254">
    <property type="entry name" value="LT-like"/>
    <property type="match status" value="1"/>
</dbReference>
<dbReference type="Proteomes" id="UP000003511">
    <property type="component" value="Unassembled WGS sequence"/>
</dbReference>
<keyword evidence="1" id="KW-1133">Transmembrane helix</keyword>
<dbReference type="SUPFAM" id="SSF53955">
    <property type="entry name" value="Lysozyme-like"/>
    <property type="match status" value="1"/>
</dbReference>
<feature type="domain" description="Transglycosylase SLT" evidence="2">
    <location>
        <begin position="290"/>
        <end position="363"/>
    </location>
</feature>
<proteinExistence type="predicted"/>
<feature type="transmembrane region" description="Helical" evidence="1">
    <location>
        <begin position="110"/>
        <end position="128"/>
    </location>
</feature>
<dbReference type="EMBL" id="CAFE01000201">
    <property type="protein sequence ID" value="CCD39104.1"/>
    <property type="molecule type" value="Genomic_DNA"/>
</dbReference>
<dbReference type="InterPro" id="IPR023346">
    <property type="entry name" value="Lysozyme-like_dom_sf"/>
</dbReference>
<reference evidence="3 4" key="1">
    <citation type="submission" date="2011-09" db="EMBL/GenBank/DDBJ databases">
        <authorList>
            <person name="Carlier A."/>
        </authorList>
    </citation>
    <scope>NUCLEOTIDE SEQUENCE [LARGE SCALE GENOMIC DNA]</scope>
    <source>
        <strain evidence="3 4">UZHbot1</strain>
    </source>
</reference>
<sequence length="429" mass="45710">MSLPAFDTPVFRVESYLRTRGMQFVPRNRRSFCRIGFPDGACRIPDAAYACRERVVSDLRIKYGLDSYSSAQIMQQGESMNPSVWWGSDTRAAQIVRMALRRGRRLSHHLFSLVGCAVVVTVVALWLLPSWRTTFAARIMPFVSAAVQAGPARLLAGQPLLPFSAVHHPSTGPMLPVNLAANAASAKAPAAVTPSLGATVSDDESTHQLTGGISLAVSPNGLDPRTMPSVGMLASMIPAQRVVADARDDRVLVSTREQKLVANFIARRYRVAEEPVSKLVRAAFDTGREVGLDPLLLLSVMAIESGFNPYAESGVGAQGLMQVMSKVHSDKFQDFGGSHAALDPLANIKVGALVLKDCIARGGSVAGGLRYYVGSTTQDDGGYGAKVLAERARLRDVARGRAEAGAGVDGGGQARSCDDRFAEEADVAG</sequence>
<gene>
    <name evidence="3" type="ORF">BKIR_c41_0727</name>
</gene>
<organism evidence="3 4">
    <name type="scientific">Candidatus Paraburkholderia kirkii UZHbot1</name>
    <dbReference type="NCBI Taxonomy" id="1055526"/>
    <lineage>
        <taxon>Bacteria</taxon>
        <taxon>Pseudomonadati</taxon>
        <taxon>Pseudomonadota</taxon>
        <taxon>Betaproteobacteria</taxon>
        <taxon>Burkholderiales</taxon>
        <taxon>Burkholderiaceae</taxon>
        <taxon>Paraburkholderia</taxon>
    </lineage>
</organism>
<evidence type="ECO:0000256" key="1">
    <source>
        <dbReference type="SAM" id="Phobius"/>
    </source>
</evidence>
<dbReference type="HOGENOM" id="CLU_052471_0_0_4"/>
<keyword evidence="4" id="KW-1185">Reference proteome</keyword>
<name>G4MD75_9BURK</name>
<accession>G4MD75</accession>
<dbReference type="Pfam" id="PF01464">
    <property type="entry name" value="SLT"/>
    <property type="match status" value="1"/>
</dbReference>